<feature type="transmembrane region" description="Helical" evidence="1">
    <location>
        <begin position="176"/>
        <end position="195"/>
    </location>
</feature>
<evidence type="ECO:0000313" key="3">
    <source>
        <dbReference type="Proteomes" id="UP000326354"/>
    </source>
</evidence>
<organism evidence="2 3">
    <name type="scientific">Uabimicrobium amorphum</name>
    <dbReference type="NCBI Taxonomy" id="2596890"/>
    <lineage>
        <taxon>Bacteria</taxon>
        <taxon>Pseudomonadati</taxon>
        <taxon>Planctomycetota</taxon>
        <taxon>Candidatus Uabimicrobiia</taxon>
        <taxon>Candidatus Uabimicrobiales</taxon>
        <taxon>Candidatus Uabimicrobiaceae</taxon>
        <taxon>Candidatus Uabimicrobium</taxon>
    </lineage>
</organism>
<dbReference type="RefSeq" id="WP_151971622.1">
    <property type="nucleotide sequence ID" value="NZ_AP019860.1"/>
</dbReference>
<dbReference type="Proteomes" id="UP000326354">
    <property type="component" value="Chromosome"/>
</dbReference>
<keyword evidence="3" id="KW-1185">Reference proteome</keyword>
<feature type="transmembrane region" description="Helical" evidence="1">
    <location>
        <begin position="30"/>
        <end position="49"/>
    </location>
</feature>
<sequence>MNKNEIVQNINYIKNVISSSTEYTNLSGKASILSGMVAVSGYFATQYLAGPNVFSQQIDYFHPFVVVWLMVFLLAITLNIIFIKRKAKTTGQPAWSRLARMIFDAIFPAIVVGALLTLYCINNNSPQWIPIVWMGMYGLGVWCASLFSVKAVRFLGASFIITAMLCLFFLQQYAMLMLAISFGGYHIVYGVWLYCKYGD</sequence>
<feature type="transmembrane region" description="Helical" evidence="1">
    <location>
        <begin position="102"/>
        <end position="121"/>
    </location>
</feature>
<accession>A0A5S9IUL2</accession>
<gene>
    <name evidence="2" type="ORF">UABAM_06023</name>
</gene>
<dbReference type="KEGG" id="uam:UABAM_06023"/>
<feature type="transmembrane region" description="Helical" evidence="1">
    <location>
        <begin position="127"/>
        <end position="147"/>
    </location>
</feature>
<evidence type="ECO:0000256" key="1">
    <source>
        <dbReference type="SAM" id="Phobius"/>
    </source>
</evidence>
<evidence type="ECO:0000313" key="2">
    <source>
        <dbReference type="EMBL" id="BBM87611.1"/>
    </source>
</evidence>
<keyword evidence="1" id="KW-1133">Transmembrane helix</keyword>
<dbReference type="OrthoDB" id="1120881at2"/>
<reference evidence="2 3" key="1">
    <citation type="submission" date="2019-08" db="EMBL/GenBank/DDBJ databases">
        <title>Complete genome sequence of Candidatus Uab amorphum.</title>
        <authorList>
            <person name="Shiratori T."/>
            <person name="Suzuki S."/>
            <person name="Kakizawa Y."/>
            <person name="Ishida K."/>
        </authorList>
    </citation>
    <scope>NUCLEOTIDE SEQUENCE [LARGE SCALE GENOMIC DNA]</scope>
    <source>
        <strain evidence="2 3">SRT547</strain>
    </source>
</reference>
<feature type="transmembrane region" description="Helical" evidence="1">
    <location>
        <begin position="61"/>
        <end position="82"/>
    </location>
</feature>
<proteinExistence type="predicted"/>
<name>A0A5S9IUL2_UABAM</name>
<keyword evidence="1" id="KW-0472">Membrane</keyword>
<protein>
    <submittedName>
        <fullName evidence="2">Uncharacterized protein</fullName>
    </submittedName>
</protein>
<feature type="transmembrane region" description="Helical" evidence="1">
    <location>
        <begin position="154"/>
        <end position="170"/>
    </location>
</feature>
<keyword evidence="1" id="KW-0812">Transmembrane</keyword>
<dbReference type="EMBL" id="AP019860">
    <property type="protein sequence ID" value="BBM87611.1"/>
    <property type="molecule type" value="Genomic_DNA"/>
</dbReference>
<dbReference type="AlphaFoldDB" id="A0A5S9IUL2"/>